<evidence type="ECO:0000313" key="3">
    <source>
        <dbReference type="Proteomes" id="UP000886998"/>
    </source>
</evidence>
<proteinExistence type="predicted"/>
<keyword evidence="3" id="KW-1185">Reference proteome</keyword>
<dbReference type="AlphaFoldDB" id="A0A8X6ML04"/>
<reference evidence="2" key="1">
    <citation type="submission" date="2020-08" db="EMBL/GenBank/DDBJ databases">
        <title>Multicomponent nature underlies the extraordinary mechanical properties of spider dragline silk.</title>
        <authorList>
            <person name="Kono N."/>
            <person name="Nakamura H."/>
            <person name="Mori M."/>
            <person name="Yoshida Y."/>
            <person name="Ohtoshi R."/>
            <person name="Malay A.D."/>
            <person name="Moran D.A.P."/>
            <person name="Tomita M."/>
            <person name="Numata K."/>
            <person name="Arakawa K."/>
        </authorList>
    </citation>
    <scope>NUCLEOTIDE SEQUENCE</scope>
</reference>
<name>A0A8X6ML04_9ARAC</name>
<feature type="compositionally biased region" description="Polar residues" evidence="1">
    <location>
        <begin position="311"/>
        <end position="320"/>
    </location>
</feature>
<dbReference type="Proteomes" id="UP000886998">
    <property type="component" value="Unassembled WGS sequence"/>
</dbReference>
<evidence type="ECO:0000313" key="2">
    <source>
        <dbReference type="EMBL" id="GFS65963.1"/>
    </source>
</evidence>
<sequence length="464" mass="52857">MSCPRCCRSVRRFECRYPPVHLPPRTPQCVEPVSAVPQRTSSKLRVASSRCPTRRRPQTRQRLPVLRFCANAPRRVLQSSVSKCPALQRYACVALPTSPAPARFARKQHARAYLPLVRRPPSCRRPHPSARSSVPSLPQRPACRARSAAQRTVPRQRRSFLSRPRRAAAFIEEASVVGEIILPASRPVLRARAIILPLPLRTVREWRFRRCAVQRAENAVPRRAVPRVHRAAQPVPRRRAVPACENVFLPVSHRSVVRVERRLFLLPPAEMPRSVRRWRNPHQRWRRPPRSRHLRCRQRLPAVSQLSLKNLRSRSRTSVARWSRGADPAAPAPKCRSAASHARQRTHPSPPVHQPARLPLCRKSPIRRPAARAAVLHFRCARRASFCLCCTSLRRASACPSRRHHAPAIPENLFILICLALAVKYNMVIKTALYWEMAGSSCRCDNYGATIKSVQQRTTQAVVR</sequence>
<evidence type="ECO:0000256" key="1">
    <source>
        <dbReference type="SAM" id="MobiDB-lite"/>
    </source>
</evidence>
<feature type="region of interest" description="Disordered" evidence="1">
    <location>
        <begin position="311"/>
        <end position="357"/>
    </location>
</feature>
<protein>
    <submittedName>
        <fullName evidence="2">Uncharacterized protein</fullName>
    </submittedName>
</protein>
<accession>A0A8X6ML04</accession>
<feature type="region of interest" description="Disordered" evidence="1">
    <location>
        <begin position="119"/>
        <end position="159"/>
    </location>
</feature>
<comment type="caution">
    <text evidence="2">The sequence shown here is derived from an EMBL/GenBank/DDBJ whole genome shotgun (WGS) entry which is preliminary data.</text>
</comment>
<dbReference type="EMBL" id="BMAV01028216">
    <property type="protein sequence ID" value="GFS65963.1"/>
    <property type="molecule type" value="Genomic_DNA"/>
</dbReference>
<organism evidence="2 3">
    <name type="scientific">Trichonephila inaurata madagascariensis</name>
    <dbReference type="NCBI Taxonomy" id="2747483"/>
    <lineage>
        <taxon>Eukaryota</taxon>
        <taxon>Metazoa</taxon>
        <taxon>Ecdysozoa</taxon>
        <taxon>Arthropoda</taxon>
        <taxon>Chelicerata</taxon>
        <taxon>Arachnida</taxon>
        <taxon>Araneae</taxon>
        <taxon>Araneomorphae</taxon>
        <taxon>Entelegynae</taxon>
        <taxon>Araneoidea</taxon>
        <taxon>Nephilidae</taxon>
        <taxon>Trichonephila</taxon>
        <taxon>Trichonephila inaurata</taxon>
    </lineage>
</organism>
<gene>
    <name evidence="2" type="ORF">TNIN_239711</name>
</gene>